<keyword evidence="1" id="KW-0479">Metal-binding</keyword>
<dbReference type="PANTHER" id="PTHR43782">
    <property type="entry name" value="ARGINASE"/>
    <property type="match status" value="1"/>
</dbReference>
<feature type="compositionally biased region" description="Basic and acidic residues" evidence="5">
    <location>
        <begin position="206"/>
        <end position="215"/>
    </location>
</feature>
<dbReference type="GO" id="GO:0005634">
    <property type="term" value="C:nucleus"/>
    <property type="evidence" value="ECO:0007669"/>
    <property type="project" value="TreeGrafter"/>
</dbReference>
<comment type="similarity">
    <text evidence="4">Belongs to the arginase family.</text>
</comment>
<dbReference type="AlphaFoldDB" id="A0AAV9I5H9"/>
<comment type="caution">
    <text evidence="6">The sequence shown here is derived from an EMBL/GenBank/DDBJ whole genome shotgun (WGS) entry which is preliminary data.</text>
</comment>
<dbReference type="Proteomes" id="UP001321749">
    <property type="component" value="Unassembled WGS sequence"/>
</dbReference>
<gene>
    <name evidence="6" type="ORF">QBC42DRAFT_342680</name>
</gene>
<protein>
    <submittedName>
        <fullName evidence="6">Arginase</fullName>
    </submittedName>
</protein>
<proteinExistence type="inferred from homology"/>
<dbReference type="GO" id="GO:0004053">
    <property type="term" value="F:arginase activity"/>
    <property type="evidence" value="ECO:0007669"/>
    <property type="project" value="TreeGrafter"/>
</dbReference>
<name>A0AAV9I5H9_9PEZI</name>
<dbReference type="PRINTS" id="PR00116">
    <property type="entry name" value="ARGINASE"/>
</dbReference>
<organism evidence="6 7">
    <name type="scientific">Cladorrhinum samala</name>
    <dbReference type="NCBI Taxonomy" id="585594"/>
    <lineage>
        <taxon>Eukaryota</taxon>
        <taxon>Fungi</taxon>
        <taxon>Dikarya</taxon>
        <taxon>Ascomycota</taxon>
        <taxon>Pezizomycotina</taxon>
        <taxon>Sordariomycetes</taxon>
        <taxon>Sordariomycetidae</taxon>
        <taxon>Sordariales</taxon>
        <taxon>Podosporaceae</taxon>
        <taxon>Cladorrhinum</taxon>
    </lineage>
</organism>
<feature type="region of interest" description="Disordered" evidence="5">
    <location>
        <begin position="194"/>
        <end position="216"/>
    </location>
</feature>
<dbReference type="Pfam" id="PF00491">
    <property type="entry name" value="Arginase"/>
    <property type="match status" value="1"/>
</dbReference>
<keyword evidence="7" id="KW-1185">Reference proteome</keyword>
<evidence type="ECO:0000313" key="7">
    <source>
        <dbReference type="Proteomes" id="UP001321749"/>
    </source>
</evidence>
<dbReference type="InterPro" id="IPR023696">
    <property type="entry name" value="Ureohydrolase_dom_sf"/>
</dbReference>
<reference evidence="6" key="1">
    <citation type="journal article" date="2023" name="Mol. Phylogenet. Evol.">
        <title>Genome-scale phylogeny and comparative genomics of the fungal order Sordariales.</title>
        <authorList>
            <person name="Hensen N."/>
            <person name="Bonometti L."/>
            <person name="Westerberg I."/>
            <person name="Brannstrom I.O."/>
            <person name="Guillou S."/>
            <person name="Cros-Aarteil S."/>
            <person name="Calhoun S."/>
            <person name="Haridas S."/>
            <person name="Kuo A."/>
            <person name="Mondo S."/>
            <person name="Pangilinan J."/>
            <person name="Riley R."/>
            <person name="LaButti K."/>
            <person name="Andreopoulos B."/>
            <person name="Lipzen A."/>
            <person name="Chen C."/>
            <person name="Yan M."/>
            <person name="Daum C."/>
            <person name="Ng V."/>
            <person name="Clum A."/>
            <person name="Steindorff A."/>
            <person name="Ohm R.A."/>
            <person name="Martin F."/>
            <person name="Silar P."/>
            <person name="Natvig D.O."/>
            <person name="Lalanne C."/>
            <person name="Gautier V."/>
            <person name="Ament-Velasquez S.L."/>
            <person name="Kruys A."/>
            <person name="Hutchinson M.I."/>
            <person name="Powell A.J."/>
            <person name="Barry K."/>
            <person name="Miller A.N."/>
            <person name="Grigoriev I.V."/>
            <person name="Debuchy R."/>
            <person name="Gladieux P."/>
            <person name="Hiltunen Thoren M."/>
            <person name="Johannesson H."/>
        </authorList>
    </citation>
    <scope>NUCLEOTIDE SEQUENCE</scope>
    <source>
        <strain evidence="6">PSN324</strain>
    </source>
</reference>
<evidence type="ECO:0000256" key="4">
    <source>
        <dbReference type="PROSITE-ProRule" id="PRU00742"/>
    </source>
</evidence>
<evidence type="ECO:0000256" key="2">
    <source>
        <dbReference type="ARBA" id="ARBA00022801"/>
    </source>
</evidence>
<dbReference type="SUPFAM" id="SSF52768">
    <property type="entry name" value="Arginase/deacetylase"/>
    <property type="match status" value="1"/>
</dbReference>
<dbReference type="PANTHER" id="PTHR43782:SF3">
    <property type="entry name" value="ARGINASE"/>
    <property type="match status" value="1"/>
</dbReference>
<dbReference type="EMBL" id="MU864929">
    <property type="protein sequence ID" value="KAK4466792.1"/>
    <property type="molecule type" value="Genomic_DNA"/>
</dbReference>
<dbReference type="InterPro" id="IPR006035">
    <property type="entry name" value="Ureohydrolase"/>
</dbReference>
<keyword evidence="2" id="KW-0378">Hydrolase</keyword>
<keyword evidence="3" id="KW-0464">Manganese</keyword>
<sequence length="326" mass="34744">MTTPHSITLIWSPYHVGLRDVGPGAGPNFLRSKGMLASIAELGLPVREIEVPGFEPNDFQGDIGRSFEVLRRTARLVAQEREAGSFPVVVAGNCTSTVGVAAGLYASGTVDSAQAGCVWFDAHDDFNTPDTVLSGYFDSMPISMLAGQCWRGLLATIPGFRPLSLDHVAHVGMRDVNEMERARVLEAGFDVVWGKGAPTPPPQKGSDSRVHHGDSDGVDFPGQLRGILEKKRLGPTMVHLDLDCLDVSLGKVNSFSCAGGLMERDLVACLETAASLTQPVSLTLASWDPSCDPEGAQNIAEIAIRAVKAFLSAMMSRGVLGRKIES</sequence>
<evidence type="ECO:0000256" key="5">
    <source>
        <dbReference type="SAM" id="MobiDB-lite"/>
    </source>
</evidence>
<reference evidence="6" key="2">
    <citation type="submission" date="2023-06" db="EMBL/GenBank/DDBJ databases">
        <authorList>
            <consortium name="Lawrence Berkeley National Laboratory"/>
            <person name="Mondo S.J."/>
            <person name="Hensen N."/>
            <person name="Bonometti L."/>
            <person name="Westerberg I."/>
            <person name="Brannstrom I.O."/>
            <person name="Guillou S."/>
            <person name="Cros-Aarteil S."/>
            <person name="Calhoun S."/>
            <person name="Haridas S."/>
            <person name="Kuo A."/>
            <person name="Pangilinan J."/>
            <person name="Riley R."/>
            <person name="Labutti K."/>
            <person name="Andreopoulos B."/>
            <person name="Lipzen A."/>
            <person name="Chen C."/>
            <person name="Yanf M."/>
            <person name="Daum C."/>
            <person name="Ng V."/>
            <person name="Clum A."/>
            <person name="Steindorff A."/>
            <person name="Ohm R."/>
            <person name="Martin F."/>
            <person name="Silar P."/>
            <person name="Natvig D."/>
            <person name="Lalanne C."/>
            <person name="Gautier V."/>
            <person name="Ament-Velasquez S.L."/>
            <person name="Kruys A."/>
            <person name="Hutchinson M.I."/>
            <person name="Powell A.J."/>
            <person name="Barry K."/>
            <person name="Miller A.N."/>
            <person name="Grigoriev I.V."/>
            <person name="Debuchy R."/>
            <person name="Gladieux P."/>
            <person name="Thoren M.H."/>
            <person name="Johannesson H."/>
        </authorList>
    </citation>
    <scope>NUCLEOTIDE SEQUENCE</scope>
    <source>
        <strain evidence="6">PSN324</strain>
    </source>
</reference>
<dbReference type="PROSITE" id="PS51409">
    <property type="entry name" value="ARGINASE_2"/>
    <property type="match status" value="1"/>
</dbReference>
<dbReference type="GO" id="GO:0030145">
    <property type="term" value="F:manganese ion binding"/>
    <property type="evidence" value="ECO:0007669"/>
    <property type="project" value="TreeGrafter"/>
</dbReference>
<evidence type="ECO:0000313" key="6">
    <source>
        <dbReference type="EMBL" id="KAK4466792.1"/>
    </source>
</evidence>
<evidence type="ECO:0000256" key="3">
    <source>
        <dbReference type="ARBA" id="ARBA00023211"/>
    </source>
</evidence>
<dbReference type="GO" id="GO:0005829">
    <property type="term" value="C:cytosol"/>
    <property type="evidence" value="ECO:0007669"/>
    <property type="project" value="TreeGrafter"/>
</dbReference>
<dbReference type="CDD" id="cd09999">
    <property type="entry name" value="Arginase-like_1"/>
    <property type="match status" value="1"/>
</dbReference>
<accession>A0AAV9I5H9</accession>
<evidence type="ECO:0000256" key="1">
    <source>
        <dbReference type="ARBA" id="ARBA00022723"/>
    </source>
</evidence>
<dbReference type="Gene3D" id="3.40.800.10">
    <property type="entry name" value="Ureohydrolase domain"/>
    <property type="match status" value="1"/>
</dbReference>